<dbReference type="GO" id="GO:0005737">
    <property type="term" value="C:cytoplasm"/>
    <property type="evidence" value="ECO:0007669"/>
    <property type="project" value="UniProtKB-SubCell"/>
</dbReference>
<evidence type="ECO:0000256" key="1">
    <source>
        <dbReference type="ARBA" id="ARBA00004496"/>
    </source>
</evidence>
<feature type="region of interest" description="Disordered" evidence="4">
    <location>
        <begin position="1"/>
        <end position="28"/>
    </location>
</feature>
<feature type="compositionally biased region" description="Low complexity" evidence="4">
    <location>
        <begin position="436"/>
        <end position="452"/>
    </location>
</feature>
<dbReference type="PANTHER" id="PTHR16093:SF6">
    <property type="entry name" value="INNATE IMMUNITY ACTIVATOR B"/>
    <property type="match status" value="1"/>
</dbReference>
<reference evidence="6" key="1">
    <citation type="submission" date="2022-07" db="EMBL/GenBank/DDBJ databases">
        <title>Chromosome-level genome of Muraenolepis orangiensis.</title>
        <authorList>
            <person name="Kim J."/>
        </authorList>
    </citation>
    <scope>NUCLEOTIDE SEQUENCE</scope>
    <source>
        <strain evidence="6">KU_S4_2022</strain>
        <tissue evidence="6">Muscle</tissue>
    </source>
</reference>
<feature type="compositionally biased region" description="Polar residues" evidence="4">
    <location>
        <begin position="419"/>
        <end position="435"/>
    </location>
</feature>
<name>A0A9Q0EB53_9TELE</name>
<feature type="region of interest" description="Disordered" evidence="4">
    <location>
        <begin position="387"/>
        <end position="475"/>
    </location>
</feature>
<feature type="region of interest" description="Disordered" evidence="4">
    <location>
        <begin position="170"/>
        <end position="347"/>
    </location>
</feature>
<feature type="compositionally biased region" description="Polar residues" evidence="4">
    <location>
        <begin position="218"/>
        <end position="235"/>
    </location>
</feature>
<evidence type="ECO:0000313" key="7">
    <source>
        <dbReference type="Proteomes" id="UP001148018"/>
    </source>
</evidence>
<evidence type="ECO:0000256" key="4">
    <source>
        <dbReference type="SAM" id="MobiDB-lite"/>
    </source>
</evidence>
<dbReference type="GO" id="GO:0034334">
    <property type="term" value="P:adherens junction maintenance"/>
    <property type="evidence" value="ECO:0007669"/>
    <property type="project" value="TreeGrafter"/>
</dbReference>
<keyword evidence="7" id="KW-1185">Reference proteome</keyword>
<accession>A0A9Q0EB53</accession>
<gene>
    <name evidence="6" type="ORF">NHX12_030130</name>
</gene>
<dbReference type="OrthoDB" id="10063592at2759"/>
<dbReference type="InterPro" id="IPR043447">
    <property type="entry name" value="CCDC120/INAVA"/>
</dbReference>
<feature type="compositionally biased region" description="Low complexity" evidence="4">
    <location>
        <begin position="334"/>
        <end position="345"/>
    </location>
</feature>
<feature type="compositionally biased region" description="Pro residues" evidence="4">
    <location>
        <begin position="253"/>
        <end position="263"/>
    </location>
</feature>
<keyword evidence="3" id="KW-0175">Coiled coil</keyword>
<feature type="compositionally biased region" description="Polar residues" evidence="4">
    <location>
        <begin position="1"/>
        <end position="11"/>
    </location>
</feature>
<dbReference type="Proteomes" id="UP001148018">
    <property type="component" value="Unassembled WGS sequence"/>
</dbReference>
<comment type="caution">
    <text evidence="6">The sequence shown here is derived from an EMBL/GenBank/DDBJ whole genome shotgun (WGS) entry which is preliminary data.</text>
</comment>
<dbReference type="EMBL" id="JANIIK010000046">
    <property type="protein sequence ID" value="KAJ3602373.1"/>
    <property type="molecule type" value="Genomic_DNA"/>
</dbReference>
<evidence type="ECO:0000259" key="5">
    <source>
        <dbReference type="Pfam" id="PF11819"/>
    </source>
</evidence>
<evidence type="ECO:0000313" key="6">
    <source>
        <dbReference type="EMBL" id="KAJ3602373.1"/>
    </source>
</evidence>
<sequence>MEGNGETSDTDSGIILHSSGSDSPTTMTKDVTTHTRAMKLKHQSLQDRLQLCVLELKKLCIREAELTGKLSADYPLSPGETPPKVRRRIGAAFQLDEQSIPCGPEESQLNLVNAELALQLKIYEAARKLCREEHLNKAVRRSRVQQCKREERRVKELQESEFQLRLQHGRSSPLPAFTNPHQEVHHPQPSSGPPCREPHRLPHILSSSVASEPHTPIKRTQSQLAPSQLTPSQLTPVKRTLSHHTPIRRTPSQLPPSPFPPSPFTRSQTPRSQLPPIPFTPSQLTPRQPGSPRLDSMLSFNSNPEYDAPPIQHSPWTESSLDKPFQKSKKSRSSTKSTASSPASSQVLPPLEACLGNAGLPEQLSQLKLLDSLVNMAPSTPEKRLYRNLSLRVSNPETPLEAEKSRGRPRSARRRLTDYTVTIPETPTSIYGNQANSEDSNSEHSSTSRTSSICQEQQCEFPKARQYQHPSPTGRLGPPAFQSPGFYQDSRYQCSPSFNRGHYVGDIAYALDLDMARGYYDLQSPSNRRDYMYAEAPPMMTQSWAPQEVRLSRSPSLWEHQHYRPNDLPRQVVNDQLKSWHQRNQFRGPRPHSLDRQGAVRVRNVPDWVSPLAQNQRYQEQAMKKLAIQRTAEDCPGQWFGEDSPKIVSQV</sequence>
<evidence type="ECO:0000256" key="2">
    <source>
        <dbReference type="ARBA" id="ARBA00022490"/>
    </source>
</evidence>
<dbReference type="AlphaFoldDB" id="A0A9Q0EB53"/>
<dbReference type="InterPro" id="IPR021774">
    <property type="entry name" value="CUPID"/>
</dbReference>
<dbReference type="GO" id="GO:0031398">
    <property type="term" value="P:positive regulation of protein ubiquitination"/>
    <property type="evidence" value="ECO:0007669"/>
    <property type="project" value="TreeGrafter"/>
</dbReference>
<keyword evidence="2" id="KW-0963">Cytoplasm</keyword>
<feature type="compositionally biased region" description="Polar residues" evidence="4">
    <location>
        <begin position="18"/>
        <end position="28"/>
    </location>
</feature>
<protein>
    <recommendedName>
        <fullName evidence="5">Cytohesin Ubiquitin Protein Inducing domain-containing protein</fullName>
    </recommendedName>
</protein>
<dbReference type="PANTHER" id="PTHR16093">
    <property type="entry name" value="COILED-COIL DOMAIN-CONTAINING PROTEIN 120 FAMILY MEMBER"/>
    <property type="match status" value="1"/>
</dbReference>
<comment type="subcellular location">
    <subcellularLocation>
        <location evidence="1">Cytoplasm</location>
    </subcellularLocation>
</comment>
<feature type="domain" description="Cytohesin Ubiquitin Protein Inducing" evidence="5">
    <location>
        <begin position="3"/>
        <end position="137"/>
    </location>
</feature>
<organism evidence="6 7">
    <name type="scientific">Muraenolepis orangiensis</name>
    <name type="common">Patagonian moray cod</name>
    <dbReference type="NCBI Taxonomy" id="630683"/>
    <lineage>
        <taxon>Eukaryota</taxon>
        <taxon>Metazoa</taxon>
        <taxon>Chordata</taxon>
        <taxon>Craniata</taxon>
        <taxon>Vertebrata</taxon>
        <taxon>Euteleostomi</taxon>
        <taxon>Actinopterygii</taxon>
        <taxon>Neopterygii</taxon>
        <taxon>Teleostei</taxon>
        <taxon>Neoteleostei</taxon>
        <taxon>Acanthomorphata</taxon>
        <taxon>Zeiogadaria</taxon>
        <taxon>Gadariae</taxon>
        <taxon>Gadiformes</taxon>
        <taxon>Muraenolepidoidei</taxon>
        <taxon>Muraenolepididae</taxon>
        <taxon>Muraenolepis</taxon>
    </lineage>
</organism>
<proteinExistence type="predicted"/>
<dbReference type="Pfam" id="PF11819">
    <property type="entry name" value="CUPID"/>
    <property type="match status" value="1"/>
</dbReference>
<evidence type="ECO:0000256" key="3">
    <source>
        <dbReference type="ARBA" id="ARBA00023054"/>
    </source>
</evidence>